<sequence length="699" mass="79705">MIDIIIGIAAIVAEYTVAPIGRQLGYLFCYKRNVEDLNSKIVDLKNVKQSLQHEVEEAQRNGENIEAVVNEWSPKLIKLSLKIMGISHNMKRKELQNSLVLAWLVCGDGWHGKTMLSKEAATKAMDKEKLFTKFIFTTISKDPDIKKIQQDIGEYLDMTLDEENKDIRAARLRERLRQENKILIIVDDIWEKLDLEDVGISFGIHQRGCKILLTTRSFHVLANDMGVDTEKDDDFQGLEAEIVKECGGLPLAITTVASALKNKDCAVWKNALHELRKSNPTNISGMEKEVYKSIKLSFDFLESKEAKHLLLLCSLFPEDANIEIRELCIYGFGFNLFENVNTLEEARNRTDTLVANLKHRSLLDGGFRFGYVKLHDVIRDVVIFIVSKLDDHPRMRNIRDVVELDKYVNEEMCKDSTAMSVYGIKADQYPQTLKAPELKLLSVLRTIIGRLILLSSSKSNNIAFEMVQFGRYKLDRRAKNLKILDLSFNSSLTKLPREIGNLSRLLSLNLEGCRDLEVIKPNVIWSLTRLEELNLKDSFTNWQVEGAFNDNERRNASLSEVKNLSYLIDLKLRVPDINSVPKDIFREELVKYYISIGDEQVDLRLKNTSRVLKLKLRPGGELNEHDFEALLKKSESLGLCGLKSVKSMAYEIDNMGFKYLKHLSVQESAEIRCIVNSNSGDMDYLPAAFPCLESLSLEG</sequence>
<dbReference type="PANTHER" id="PTHR33463:SF198">
    <property type="entry name" value="RPP4C3"/>
    <property type="match status" value="1"/>
</dbReference>
<dbReference type="GO" id="GO:0006952">
    <property type="term" value="P:defense response"/>
    <property type="evidence" value="ECO:0007669"/>
    <property type="project" value="UniProtKB-KW"/>
</dbReference>
<evidence type="ECO:0000256" key="6">
    <source>
        <dbReference type="ARBA" id="ARBA00022840"/>
    </source>
</evidence>
<evidence type="ECO:0000313" key="10">
    <source>
        <dbReference type="Proteomes" id="UP000796880"/>
    </source>
</evidence>
<dbReference type="Gene3D" id="1.10.8.430">
    <property type="entry name" value="Helical domain of apoptotic protease-activating factors"/>
    <property type="match status" value="1"/>
</dbReference>
<feature type="domain" description="NB-ARC" evidence="8">
    <location>
        <begin position="104"/>
        <end position="226"/>
    </location>
</feature>
<dbReference type="Gene3D" id="1.10.10.10">
    <property type="entry name" value="Winged helix-like DNA-binding domain superfamily/Winged helix DNA-binding domain"/>
    <property type="match status" value="1"/>
</dbReference>
<dbReference type="InterPro" id="IPR027417">
    <property type="entry name" value="P-loop_NTPase"/>
</dbReference>
<dbReference type="GO" id="GO:0043531">
    <property type="term" value="F:ADP binding"/>
    <property type="evidence" value="ECO:0007669"/>
    <property type="project" value="InterPro"/>
</dbReference>
<evidence type="ECO:0000256" key="7">
    <source>
        <dbReference type="SAM" id="Coils"/>
    </source>
</evidence>
<dbReference type="OrthoDB" id="1747797at2759"/>
<evidence type="ECO:0000256" key="1">
    <source>
        <dbReference type="ARBA" id="ARBA00008894"/>
    </source>
</evidence>
<dbReference type="InterPro" id="IPR042197">
    <property type="entry name" value="Apaf_helical"/>
</dbReference>
<evidence type="ECO:0000313" key="9">
    <source>
        <dbReference type="EMBL" id="KAF3454152.1"/>
    </source>
</evidence>
<dbReference type="InterPro" id="IPR036388">
    <property type="entry name" value="WH-like_DNA-bd_sf"/>
</dbReference>
<dbReference type="SUPFAM" id="SSF52540">
    <property type="entry name" value="P-loop containing nucleoside triphosphate hydrolases"/>
    <property type="match status" value="1"/>
</dbReference>
<evidence type="ECO:0000256" key="3">
    <source>
        <dbReference type="ARBA" id="ARBA00022737"/>
    </source>
</evidence>
<evidence type="ECO:0000259" key="8">
    <source>
        <dbReference type="Pfam" id="PF00931"/>
    </source>
</evidence>
<organism evidence="9 10">
    <name type="scientific">Rhamnella rubrinervis</name>
    <dbReference type="NCBI Taxonomy" id="2594499"/>
    <lineage>
        <taxon>Eukaryota</taxon>
        <taxon>Viridiplantae</taxon>
        <taxon>Streptophyta</taxon>
        <taxon>Embryophyta</taxon>
        <taxon>Tracheophyta</taxon>
        <taxon>Spermatophyta</taxon>
        <taxon>Magnoliopsida</taxon>
        <taxon>eudicotyledons</taxon>
        <taxon>Gunneridae</taxon>
        <taxon>Pentapetalae</taxon>
        <taxon>rosids</taxon>
        <taxon>fabids</taxon>
        <taxon>Rosales</taxon>
        <taxon>Rhamnaceae</taxon>
        <taxon>rhamnoid group</taxon>
        <taxon>Rhamneae</taxon>
        <taxon>Rhamnella</taxon>
    </lineage>
</organism>
<dbReference type="EMBL" id="VOIH02000002">
    <property type="protein sequence ID" value="KAF3454152.1"/>
    <property type="molecule type" value="Genomic_DNA"/>
</dbReference>
<keyword evidence="5" id="KW-0611">Plant defense</keyword>
<dbReference type="PRINTS" id="PR00364">
    <property type="entry name" value="DISEASERSIST"/>
</dbReference>
<accession>A0A8K0HK27</accession>
<keyword evidence="7" id="KW-0175">Coiled coil</keyword>
<dbReference type="Gene3D" id="3.80.10.10">
    <property type="entry name" value="Ribonuclease Inhibitor"/>
    <property type="match status" value="1"/>
</dbReference>
<protein>
    <recommendedName>
        <fullName evidence="8">NB-ARC domain-containing protein</fullName>
    </recommendedName>
</protein>
<evidence type="ECO:0000256" key="4">
    <source>
        <dbReference type="ARBA" id="ARBA00022741"/>
    </source>
</evidence>
<feature type="coiled-coil region" evidence="7">
    <location>
        <begin position="34"/>
        <end position="68"/>
    </location>
</feature>
<dbReference type="InterPro" id="IPR050905">
    <property type="entry name" value="Plant_NBS-LRR"/>
</dbReference>
<reference evidence="9" key="1">
    <citation type="submission" date="2020-03" db="EMBL/GenBank/DDBJ databases">
        <title>A high-quality chromosome-level genome assembly of a woody plant with both climbing and erect habits, Rhamnella rubrinervis.</title>
        <authorList>
            <person name="Lu Z."/>
            <person name="Yang Y."/>
            <person name="Zhu X."/>
            <person name="Sun Y."/>
        </authorList>
    </citation>
    <scope>NUCLEOTIDE SEQUENCE</scope>
    <source>
        <strain evidence="9">BYM</strain>
        <tissue evidence="9">Leaf</tissue>
    </source>
</reference>
<name>A0A8K0HK27_9ROSA</name>
<comment type="caution">
    <text evidence="9">The sequence shown here is derived from an EMBL/GenBank/DDBJ whole genome shotgun (WGS) entry which is preliminary data.</text>
</comment>
<dbReference type="InterPro" id="IPR032675">
    <property type="entry name" value="LRR_dom_sf"/>
</dbReference>
<keyword evidence="10" id="KW-1185">Reference proteome</keyword>
<dbReference type="AlphaFoldDB" id="A0A8K0HK27"/>
<dbReference type="PANTHER" id="PTHR33463">
    <property type="entry name" value="NB-ARC DOMAIN-CONTAINING PROTEIN-RELATED"/>
    <property type="match status" value="1"/>
</dbReference>
<keyword evidence="3" id="KW-0677">Repeat</keyword>
<dbReference type="GO" id="GO:0005524">
    <property type="term" value="F:ATP binding"/>
    <property type="evidence" value="ECO:0007669"/>
    <property type="project" value="UniProtKB-KW"/>
</dbReference>
<dbReference type="SUPFAM" id="SSF52058">
    <property type="entry name" value="L domain-like"/>
    <property type="match status" value="1"/>
</dbReference>
<proteinExistence type="inferred from homology"/>
<gene>
    <name evidence="9" type="ORF">FNV43_RR04599</name>
</gene>
<evidence type="ECO:0000256" key="5">
    <source>
        <dbReference type="ARBA" id="ARBA00022821"/>
    </source>
</evidence>
<keyword evidence="6" id="KW-0067">ATP-binding</keyword>
<dbReference type="InterPro" id="IPR002182">
    <property type="entry name" value="NB-ARC"/>
</dbReference>
<keyword evidence="2" id="KW-0433">Leucine-rich repeat</keyword>
<comment type="similarity">
    <text evidence="1">Belongs to the disease resistance NB-LRR family.</text>
</comment>
<dbReference type="Pfam" id="PF00931">
    <property type="entry name" value="NB-ARC"/>
    <property type="match status" value="1"/>
</dbReference>
<dbReference type="Proteomes" id="UP000796880">
    <property type="component" value="Unassembled WGS sequence"/>
</dbReference>
<evidence type="ECO:0000256" key="2">
    <source>
        <dbReference type="ARBA" id="ARBA00022614"/>
    </source>
</evidence>
<dbReference type="Gene3D" id="3.40.50.300">
    <property type="entry name" value="P-loop containing nucleotide triphosphate hydrolases"/>
    <property type="match status" value="1"/>
</dbReference>
<keyword evidence="4" id="KW-0547">Nucleotide-binding</keyword>